<dbReference type="EMBL" id="BMGD01000005">
    <property type="protein sequence ID" value="GGB70662.1"/>
    <property type="molecule type" value="Genomic_DNA"/>
</dbReference>
<keyword evidence="1" id="KW-0175">Coiled coil</keyword>
<protein>
    <submittedName>
        <fullName evidence="2">Uncharacterized protein</fullName>
    </submittedName>
</protein>
<gene>
    <name evidence="2" type="ORF">GCM10010833_27420</name>
</gene>
<reference evidence="3" key="1">
    <citation type="journal article" date="2019" name="Int. J. Syst. Evol. Microbiol.">
        <title>The Global Catalogue of Microorganisms (GCM) 10K type strain sequencing project: providing services to taxonomists for standard genome sequencing and annotation.</title>
        <authorList>
            <consortium name="The Broad Institute Genomics Platform"/>
            <consortium name="The Broad Institute Genome Sequencing Center for Infectious Disease"/>
            <person name="Wu L."/>
            <person name="Ma J."/>
        </authorList>
    </citation>
    <scope>NUCLEOTIDE SEQUENCE [LARGE SCALE GENOMIC DNA]</scope>
    <source>
        <strain evidence="3">CGMCC 1.12851</strain>
    </source>
</reference>
<keyword evidence="3" id="KW-1185">Reference proteome</keyword>
<dbReference type="Proteomes" id="UP000614261">
    <property type="component" value="Unassembled WGS sequence"/>
</dbReference>
<accession>A0ABQ1JJK7</accession>
<evidence type="ECO:0000256" key="1">
    <source>
        <dbReference type="SAM" id="Coils"/>
    </source>
</evidence>
<sequence length="116" mass="12697">MLLLVLLFTSASPPMNLDWFANEKIAGESLGAYLDCTGGGAFDRRADTRQSADVAKEILTACENEVAALQEALADIFRRKREFVIAGKSPDETAAFYIAEANAQLEPMVREGRKID</sequence>
<name>A0ABQ1JJK7_9SPHN</name>
<evidence type="ECO:0000313" key="3">
    <source>
        <dbReference type="Proteomes" id="UP000614261"/>
    </source>
</evidence>
<feature type="coiled-coil region" evidence="1">
    <location>
        <begin position="52"/>
        <end position="79"/>
    </location>
</feature>
<comment type="caution">
    <text evidence="2">The sequence shown here is derived from an EMBL/GenBank/DDBJ whole genome shotgun (WGS) entry which is preliminary data.</text>
</comment>
<proteinExistence type="predicted"/>
<evidence type="ECO:0000313" key="2">
    <source>
        <dbReference type="EMBL" id="GGB70662.1"/>
    </source>
</evidence>
<organism evidence="2 3">
    <name type="scientific">Blastomonas aquatica</name>
    <dbReference type="NCBI Taxonomy" id="1510276"/>
    <lineage>
        <taxon>Bacteria</taxon>
        <taxon>Pseudomonadati</taxon>
        <taxon>Pseudomonadota</taxon>
        <taxon>Alphaproteobacteria</taxon>
        <taxon>Sphingomonadales</taxon>
        <taxon>Sphingomonadaceae</taxon>
        <taxon>Blastomonas</taxon>
    </lineage>
</organism>